<reference evidence="2" key="1">
    <citation type="submission" date="2019-02" db="EMBL/GenBank/DDBJ databases">
        <title>Opniocepnalus argus genome.</title>
        <authorList>
            <person name="Zhou C."/>
            <person name="Xiao S."/>
        </authorList>
    </citation>
    <scope>NUCLEOTIDE SEQUENCE</scope>
    <source>
        <strain evidence="2">OARG1902GOOAL</strain>
        <tissue evidence="2">Muscle</tissue>
    </source>
</reference>
<dbReference type="PANTHER" id="PTHR46703">
    <property type="match status" value="1"/>
</dbReference>
<organism evidence="2 4">
    <name type="scientific">Channa argus</name>
    <name type="common">Northern snakehead</name>
    <name type="synonym">Ophicephalus argus</name>
    <dbReference type="NCBI Taxonomy" id="215402"/>
    <lineage>
        <taxon>Eukaryota</taxon>
        <taxon>Metazoa</taxon>
        <taxon>Chordata</taxon>
        <taxon>Craniata</taxon>
        <taxon>Vertebrata</taxon>
        <taxon>Euteleostomi</taxon>
        <taxon>Actinopterygii</taxon>
        <taxon>Neopterygii</taxon>
        <taxon>Teleostei</taxon>
        <taxon>Neoteleostei</taxon>
        <taxon>Acanthomorphata</taxon>
        <taxon>Anabantaria</taxon>
        <taxon>Anabantiformes</taxon>
        <taxon>Channoidei</taxon>
        <taxon>Channidae</taxon>
        <taxon>Channa</taxon>
    </lineage>
</organism>
<dbReference type="AlphaFoldDB" id="A0A6G1P7F4"/>
<accession>A0A6G1P7F4</accession>
<gene>
    <name evidence="2" type="ORF">EXN66_Car022525</name>
    <name evidence="3" type="ORF">EXN66_Car022526</name>
</gene>
<evidence type="ECO:0000313" key="4">
    <source>
        <dbReference type="Proteomes" id="UP000503349"/>
    </source>
</evidence>
<feature type="region of interest" description="Disordered" evidence="1">
    <location>
        <begin position="140"/>
        <end position="187"/>
    </location>
</feature>
<evidence type="ECO:0000313" key="3">
    <source>
        <dbReference type="EMBL" id="KAF3686063.1"/>
    </source>
</evidence>
<proteinExistence type="predicted"/>
<dbReference type="Proteomes" id="UP000503349">
    <property type="component" value="Unassembled WGS sequence"/>
</dbReference>
<evidence type="ECO:0000256" key="1">
    <source>
        <dbReference type="SAM" id="MobiDB-lite"/>
    </source>
</evidence>
<feature type="compositionally biased region" description="Low complexity" evidence="1">
    <location>
        <begin position="166"/>
        <end position="176"/>
    </location>
</feature>
<keyword evidence="4" id="KW-1185">Reference proteome</keyword>
<dbReference type="EMBL" id="ML220295">
    <property type="protein sequence ID" value="KAF3686062.1"/>
    <property type="molecule type" value="Genomic_DNA"/>
</dbReference>
<dbReference type="PANTHER" id="PTHR46703:SF1">
    <property type="match status" value="1"/>
</dbReference>
<name>A0A6G1P7F4_CHAAH</name>
<feature type="region of interest" description="Disordered" evidence="1">
    <location>
        <begin position="1"/>
        <end position="66"/>
    </location>
</feature>
<evidence type="ECO:0000313" key="2">
    <source>
        <dbReference type="EMBL" id="KAF3686062.1"/>
    </source>
</evidence>
<protein>
    <submittedName>
        <fullName evidence="2">Uncharacterized protein</fullName>
    </submittedName>
</protein>
<sequence length="256" mass="27558">MGQSVLRDGRTPFGRVGRWPTSPPADRKGVGFRSPNLEWRRQAPRGVQCGNANDPGEAGGSPGESSLFFVKGRAPWNGFAPREGPVPWKASRFRRRPVSSRWPLKIRGRRCKSRARPYPYPQQVSKGWVGRAGVRSGAGLVPRLGEQSPRRPPLSAAGSAVRGPPRAALVSGASASRGGGLARGGVRRRVEGGPVEGIGYGGRRRRLWTRAGPFSRISPATAPAGTRSRGPPAGRLGWRLAADLELVRTRGIRLFN</sequence>
<dbReference type="EMBL" id="ML220295">
    <property type="protein sequence ID" value="KAF3686063.1"/>
    <property type="molecule type" value="Genomic_DNA"/>
</dbReference>